<comment type="caution">
    <text evidence="1">The sequence shown here is derived from an EMBL/GenBank/DDBJ whole genome shotgun (WGS) entry which is preliminary data.</text>
</comment>
<evidence type="ECO:0000313" key="1">
    <source>
        <dbReference type="EMBL" id="GLB37702.1"/>
    </source>
</evidence>
<evidence type="ECO:0000313" key="2">
    <source>
        <dbReference type="Proteomes" id="UP001063166"/>
    </source>
</evidence>
<dbReference type="AlphaFoldDB" id="A0A9P3PK44"/>
<dbReference type="Proteomes" id="UP001063166">
    <property type="component" value="Unassembled WGS sequence"/>
</dbReference>
<organism evidence="1 2">
    <name type="scientific">Lyophyllum shimeji</name>
    <name type="common">Hon-shimeji</name>
    <name type="synonym">Tricholoma shimeji</name>
    <dbReference type="NCBI Taxonomy" id="47721"/>
    <lineage>
        <taxon>Eukaryota</taxon>
        <taxon>Fungi</taxon>
        <taxon>Dikarya</taxon>
        <taxon>Basidiomycota</taxon>
        <taxon>Agaricomycotina</taxon>
        <taxon>Agaricomycetes</taxon>
        <taxon>Agaricomycetidae</taxon>
        <taxon>Agaricales</taxon>
        <taxon>Tricholomatineae</taxon>
        <taxon>Lyophyllaceae</taxon>
        <taxon>Lyophyllum</taxon>
    </lineage>
</organism>
<dbReference type="EMBL" id="BRPK01000004">
    <property type="protein sequence ID" value="GLB37702.1"/>
    <property type="molecule type" value="Genomic_DNA"/>
</dbReference>
<keyword evidence="2" id="KW-1185">Reference proteome</keyword>
<proteinExistence type="predicted"/>
<accession>A0A9P3PK44</accession>
<name>A0A9P3PK44_LYOSH</name>
<protein>
    <submittedName>
        <fullName evidence="1">Uncharacterized protein</fullName>
    </submittedName>
</protein>
<reference evidence="1" key="1">
    <citation type="submission" date="2022-07" db="EMBL/GenBank/DDBJ databases">
        <title>The genome of Lyophyllum shimeji provides insight into the initial evolution of ectomycorrhizal fungal genome.</title>
        <authorList>
            <person name="Kobayashi Y."/>
            <person name="Shibata T."/>
            <person name="Hirakawa H."/>
            <person name="Shigenobu S."/>
            <person name="Nishiyama T."/>
            <person name="Yamada A."/>
            <person name="Hasebe M."/>
            <person name="Kawaguchi M."/>
        </authorList>
    </citation>
    <scope>NUCLEOTIDE SEQUENCE</scope>
    <source>
        <strain evidence="1">AT787</strain>
    </source>
</reference>
<gene>
    <name evidence="1" type="ORF">LshimejAT787_0407530</name>
</gene>
<sequence>MLRVPHLFLYLHRTSAPTSFFQLPLELGPPCFKGLSTVMGGGASQRNQVRTRPSSGVTGAAVHLGYHEHSQITRTAPVGHPVRFKGFCSRRH</sequence>